<evidence type="ECO:0000259" key="2">
    <source>
        <dbReference type="Pfam" id="PF14340"/>
    </source>
</evidence>
<dbReference type="Proteomes" id="UP000662111">
    <property type="component" value="Unassembled WGS sequence"/>
</dbReference>
<feature type="transmembrane region" description="Helical" evidence="1">
    <location>
        <begin position="120"/>
        <end position="150"/>
    </location>
</feature>
<feature type="domain" description="DUF4395" evidence="2">
    <location>
        <begin position="16"/>
        <end position="152"/>
    </location>
</feature>
<sequence>MVMHHVVMRSRFPAVVDEVTARLTAGVVLLAVLLMLALQQWWVFLPLAADFTLRATLGPRVSPLARVVSRWVRPRVPALPHPTAGTPKRFAAAVGAVLTGLASVLWLLHLATGAAWLGTAVLVVAVVMAVFPALEALAGLCVGCVVFGWLMRAGVVPEDVCLECADITSRLRAPGATT</sequence>
<protein>
    <recommendedName>
        <fullName evidence="2">DUF4395 domain-containing protein</fullName>
    </recommendedName>
</protein>
<organism evidence="3 4">
    <name type="scientific">Ornithinimicrobium pekingense</name>
    <dbReference type="NCBI Taxonomy" id="384677"/>
    <lineage>
        <taxon>Bacteria</taxon>
        <taxon>Bacillati</taxon>
        <taxon>Actinomycetota</taxon>
        <taxon>Actinomycetes</taxon>
        <taxon>Micrococcales</taxon>
        <taxon>Ornithinimicrobiaceae</taxon>
        <taxon>Ornithinimicrobium</taxon>
    </lineage>
</organism>
<gene>
    <name evidence="3" type="ORF">GCM10011509_20420</name>
</gene>
<evidence type="ECO:0000256" key="1">
    <source>
        <dbReference type="SAM" id="Phobius"/>
    </source>
</evidence>
<reference evidence="4" key="1">
    <citation type="journal article" date="2019" name="Int. J. Syst. Evol. Microbiol.">
        <title>The Global Catalogue of Microorganisms (GCM) 10K type strain sequencing project: providing services to taxonomists for standard genome sequencing and annotation.</title>
        <authorList>
            <consortium name="The Broad Institute Genomics Platform"/>
            <consortium name="The Broad Institute Genome Sequencing Center for Infectious Disease"/>
            <person name="Wu L."/>
            <person name="Ma J."/>
        </authorList>
    </citation>
    <scope>NUCLEOTIDE SEQUENCE [LARGE SCALE GENOMIC DNA]</scope>
    <source>
        <strain evidence="4">CGMCC 1.5362</strain>
    </source>
</reference>
<dbReference type="EMBL" id="BMLB01000004">
    <property type="protein sequence ID" value="GGK71757.1"/>
    <property type="molecule type" value="Genomic_DNA"/>
</dbReference>
<proteinExistence type="predicted"/>
<keyword evidence="1" id="KW-1133">Transmembrane helix</keyword>
<accession>A0ABQ2F8R1</accession>
<keyword evidence="4" id="KW-1185">Reference proteome</keyword>
<dbReference type="Pfam" id="PF14340">
    <property type="entry name" value="DUF4395"/>
    <property type="match status" value="1"/>
</dbReference>
<evidence type="ECO:0000313" key="4">
    <source>
        <dbReference type="Proteomes" id="UP000662111"/>
    </source>
</evidence>
<keyword evidence="1" id="KW-0812">Transmembrane</keyword>
<keyword evidence="1" id="KW-0472">Membrane</keyword>
<dbReference type="InterPro" id="IPR025508">
    <property type="entry name" value="DUF4395"/>
</dbReference>
<comment type="caution">
    <text evidence="3">The sequence shown here is derived from an EMBL/GenBank/DDBJ whole genome shotgun (WGS) entry which is preliminary data.</text>
</comment>
<name>A0ABQ2F8R1_9MICO</name>
<feature type="transmembrane region" description="Helical" evidence="1">
    <location>
        <begin position="21"/>
        <end position="42"/>
    </location>
</feature>
<evidence type="ECO:0000313" key="3">
    <source>
        <dbReference type="EMBL" id="GGK71757.1"/>
    </source>
</evidence>